<accession>A0ABV8YC82</accession>
<name>A0ABV8YC82_9DEIO</name>
<proteinExistence type="predicted"/>
<protein>
    <submittedName>
        <fullName evidence="2">Uncharacterized protein</fullName>
    </submittedName>
</protein>
<evidence type="ECO:0000313" key="2">
    <source>
        <dbReference type="EMBL" id="MFC4455160.1"/>
    </source>
</evidence>
<organism evidence="2 3">
    <name type="scientific">Deinococcus sonorensis</name>
    <dbReference type="NCBI Taxonomy" id="309891"/>
    <lineage>
        <taxon>Bacteria</taxon>
        <taxon>Thermotogati</taxon>
        <taxon>Deinococcota</taxon>
        <taxon>Deinococci</taxon>
        <taxon>Deinococcales</taxon>
        <taxon>Deinococcaceae</taxon>
        <taxon>Deinococcus</taxon>
    </lineage>
</organism>
<feature type="compositionally biased region" description="Basic and acidic residues" evidence="1">
    <location>
        <begin position="207"/>
        <end position="216"/>
    </location>
</feature>
<gene>
    <name evidence="2" type="ORF">ACFO0P_15385</name>
</gene>
<dbReference type="RefSeq" id="WP_380129878.1">
    <property type="nucleotide sequence ID" value="NZ_JBHSEG010000008.1"/>
</dbReference>
<feature type="region of interest" description="Disordered" evidence="1">
    <location>
        <begin position="64"/>
        <end position="84"/>
    </location>
</feature>
<dbReference type="EMBL" id="JBHSEG010000008">
    <property type="protein sequence ID" value="MFC4455160.1"/>
    <property type="molecule type" value="Genomic_DNA"/>
</dbReference>
<comment type="caution">
    <text evidence="2">The sequence shown here is derived from an EMBL/GenBank/DDBJ whole genome shotgun (WGS) entry which is preliminary data.</text>
</comment>
<sequence>MISTAEISARTLGTPDRQLAKAVFRAVPNVWDITERLARTAKAIYADADAQLRPLRAQREQLELDRDSRSIAQAEGRTRAPVRETSSRIGFDMKRILDSRDAQLRELFKGVVTLANPRVPHQKKVRDVLLIHLRNEVLCLARPQTADLPDLGRFRIAHPITPGVASGIIRDERPMPFVEEALKLLDTLTTTVVTPDEDEQASAGYLERQREERGNPDLRVSTASARFTLRLATFALRHGFDLERHVEEIVSFARQALKFSAYGKGDAAQDSGVAAVQESHTAGVWHRLLLHLQPLVSEVGEVNLSEEHEQLIERTLETFQAPVRGARLRYSGDGFSFVCGPRGQYTAQDEDGLPPLSRTLFPELVSQLDFAE</sequence>
<keyword evidence="3" id="KW-1185">Reference proteome</keyword>
<evidence type="ECO:0000313" key="3">
    <source>
        <dbReference type="Proteomes" id="UP001595939"/>
    </source>
</evidence>
<dbReference type="Proteomes" id="UP001595939">
    <property type="component" value="Unassembled WGS sequence"/>
</dbReference>
<reference evidence="3" key="1">
    <citation type="journal article" date="2019" name="Int. J. Syst. Evol. Microbiol.">
        <title>The Global Catalogue of Microorganisms (GCM) 10K type strain sequencing project: providing services to taxonomists for standard genome sequencing and annotation.</title>
        <authorList>
            <consortium name="The Broad Institute Genomics Platform"/>
            <consortium name="The Broad Institute Genome Sequencing Center for Infectious Disease"/>
            <person name="Wu L."/>
            <person name="Ma J."/>
        </authorList>
    </citation>
    <scope>NUCLEOTIDE SEQUENCE [LARGE SCALE GENOMIC DNA]</scope>
    <source>
        <strain evidence="3">CCUG 39970</strain>
    </source>
</reference>
<evidence type="ECO:0000256" key="1">
    <source>
        <dbReference type="SAM" id="MobiDB-lite"/>
    </source>
</evidence>
<feature type="region of interest" description="Disordered" evidence="1">
    <location>
        <begin position="196"/>
        <end position="217"/>
    </location>
</feature>